<gene>
    <name evidence="1" type="ORF">C426_1706</name>
</gene>
<organism evidence="1 2">
    <name type="scientific">Lactococcus garvieae DCC43</name>
    <dbReference type="NCBI Taxonomy" id="1231377"/>
    <lineage>
        <taxon>Bacteria</taxon>
        <taxon>Bacillati</taxon>
        <taxon>Bacillota</taxon>
        <taxon>Bacilli</taxon>
        <taxon>Lactobacillales</taxon>
        <taxon>Streptococcaceae</taxon>
        <taxon>Lactococcus</taxon>
    </lineage>
</organism>
<dbReference type="PATRIC" id="fig|1231377.3.peg.1685"/>
<dbReference type="RefSeq" id="WP_003136223.1">
    <property type="nucleotide sequence ID" value="NZ_AMQS01000029.1"/>
</dbReference>
<evidence type="ECO:0000313" key="1">
    <source>
        <dbReference type="EMBL" id="EKF50934.1"/>
    </source>
</evidence>
<comment type="caution">
    <text evidence="1">The sequence shown here is derived from an EMBL/GenBank/DDBJ whole genome shotgun (WGS) entry which is preliminary data.</text>
</comment>
<dbReference type="EMBL" id="AMQS01000029">
    <property type="protein sequence ID" value="EKF50934.1"/>
    <property type="molecule type" value="Genomic_DNA"/>
</dbReference>
<protein>
    <submittedName>
        <fullName evidence="1">Uncharacterized protein</fullName>
    </submittedName>
</protein>
<evidence type="ECO:0000313" key="2">
    <source>
        <dbReference type="Proteomes" id="UP000006787"/>
    </source>
</evidence>
<name>K2PL18_9LACT</name>
<proteinExistence type="predicted"/>
<sequence length="125" mass="14710">MKEKIVRNSKLTILEIIQGDKVLFTGNTNEIKEHFGVNKNKVSQWRGNGIHVENGTVPRPTTIYAKVIGHEYGEVVQYRGTSKDAFKEIEEEKLRETETKEERQLRRQTKRKIMMENLRKEYFNG</sequence>
<reference evidence="1 2" key="1">
    <citation type="journal article" date="2012" name="J. Bacteriol.">
        <title>Genome Sequence of the Bacteriocin-Producing Strain Lactococcus garvieae DCC43.</title>
        <authorList>
            <person name="Gabrielsen C."/>
            <person name="Brede D.A."/>
            <person name="Hernandez P.E."/>
            <person name="Nes I.F."/>
            <person name="Diep D.B."/>
        </authorList>
    </citation>
    <scope>NUCLEOTIDE SEQUENCE [LARGE SCALE GENOMIC DNA]</scope>
    <source>
        <strain evidence="1 2">DCC43</strain>
    </source>
</reference>
<accession>K2PL18</accession>
<dbReference type="AlphaFoldDB" id="K2PL18"/>
<dbReference type="Proteomes" id="UP000006787">
    <property type="component" value="Unassembled WGS sequence"/>
</dbReference>